<keyword evidence="4" id="KW-1185">Reference proteome</keyword>
<evidence type="ECO:0000313" key="2">
    <source>
        <dbReference type="EMBL" id="CAI4013023.1"/>
    </source>
</evidence>
<organism evidence="2">
    <name type="scientific">Cladocopium goreaui</name>
    <dbReference type="NCBI Taxonomy" id="2562237"/>
    <lineage>
        <taxon>Eukaryota</taxon>
        <taxon>Sar</taxon>
        <taxon>Alveolata</taxon>
        <taxon>Dinophyceae</taxon>
        <taxon>Suessiales</taxon>
        <taxon>Symbiodiniaceae</taxon>
        <taxon>Cladocopium</taxon>
    </lineage>
</organism>
<protein>
    <submittedName>
        <fullName evidence="2">Uncharacterized protein</fullName>
    </submittedName>
</protein>
<dbReference type="Proteomes" id="UP001152797">
    <property type="component" value="Unassembled WGS sequence"/>
</dbReference>
<reference evidence="3" key="2">
    <citation type="submission" date="2024-04" db="EMBL/GenBank/DDBJ databases">
        <authorList>
            <person name="Chen Y."/>
            <person name="Shah S."/>
            <person name="Dougan E. K."/>
            <person name="Thang M."/>
            <person name="Chan C."/>
        </authorList>
    </citation>
    <scope>NUCLEOTIDE SEQUENCE [LARGE SCALE GENOMIC DNA]</scope>
</reference>
<feature type="compositionally biased region" description="Low complexity" evidence="1">
    <location>
        <begin position="80"/>
        <end position="92"/>
    </location>
</feature>
<feature type="non-terminal residue" evidence="2">
    <location>
        <position position="1"/>
    </location>
</feature>
<name>A0A9P1DQN3_9DINO</name>
<feature type="region of interest" description="Disordered" evidence="1">
    <location>
        <begin position="66"/>
        <end position="148"/>
    </location>
</feature>
<reference evidence="2" key="1">
    <citation type="submission" date="2022-10" db="EMBL/GenBank/DDBJ databases">
        <authorList>
            <person name="Chen Y."/>
            <person name="Dougan E. K."/>
            <person name="Chan C."/>
            <person name="Rhodes N."/>
            <person name="Thang M."/>
        </authorList>
    </citation>
    <scope>NUCLEOTIDE SEQUENCE</scope>
</reference>
<evidence type="ECO:0000256" key="1">
    <source>
        <dbReference type="SAM" id="MobiDB-lite"/>
    </source>
</evidence>
<dbReference type="EMBL" id="CAMXCT030005680">
    <property type="protein sequence ID" value="CAL4800335.1"/>
    <property type="molecule type" value="Genomic_DNA"/>
</dbReference>
<proteinExistence type="predicted"/>
<comment type="caution">
    <text evidence="2">The sequence shown here is derived from an EMBL/GenBank/DDBJ whole genome shotgun (WGS) entry which is preliminary data.</text>
</comment>
<dbReference type="AlphaFoldDB" id="A0A9P1DQN3"/>
<evidence type="ECO:0000313" key="3">
    <source>
        <dbReference type="EMBL" id="CAL1166398.1"/>
    </source>
</evidence>
<dbReference type="EMBL" id="CAMXCT010005680">
    <property type="protein sequence ID" value="CAI4013023.1"/>
    <property type="molecule type" value="Genomic_DNA"/>
</dbReference>
<gene>
    <name evidence="2" type="ORF">C1SCF055_LOCUS38031</name>
</gene>
<evidence type="ECO:0000313" key="4">
    <source>
        <dbReference type="Proteomes" id="UP001152797"/>
    </source>
</evidence>
<sequence length="236" mass="25538">CGKRLSWAGRPNLGRQFSGLFAQCLRAQPVADQQQLVLADPKPEVDDDMPLAALVQVSCEQPVALSNDDVMMSPGPHDPSATSASSLSSSSLDDLQPPVEEDANADADLGPPPPAVPVPDDRPAPPEPVEAGVRPGAEAAPANPRHPPAAPRHHVLFWEDVTCPGCNRTCGQFKFSPGPGRREGSDPPTWIIRVREEDGSWPSKGRCFHRRVAHLVPEENPKAWIPENKRCCRRLS</sequence>
<dbReference type="EMBL" id="CAMXCT020005680">
    <property type="protein sequence ID" value="CAL1166398.1"/>
    <property type="molecule type" value="Genomic_DNA"/>
</dbReference>
<accession>A0A9P1DQN3</accession>